<accession>A0A3D3RAB3</accession>
<proteinExistence type="inferred from homology"/>
<dbReference type="AlphaFoldDB" id="A0A3D3RAB3"/>
<comment type="similarity">
    <text evidence="4">Belongs to the SIMIBI class G3E GTPase family. ZNG1 subfamily.</text>
</comment>
<gene>
    <name evidence="9" type="ORF">DIT97_22955</name>
</gene>
<dbReference type="EMBL" id="DQAY01000135">
    <property type="protein sequence ID" value="HCO25739.1"/>
    <property type="molecule type" value="Genomic_DNA"/>
</dbReference>
<evidence type="ECO:0000256" key="4">
    <source>
        <dbReference type="ARBA" id="ARBA00034320"/>
    </source>
</evidence>
<sequence>MIQSSESVPQRLPVTVLSGFLGAGKTTLLNHILSNRAGLKVAVIVNDMSEINIDAALVKDGNQTLSRTEEKLVEMSNGCICCTLRQDLMVEVSRLAREQRFDYLLIESTGISEPMPVAETFTFEDETGNSLSDYAQLDTLVTVIDAANFLRDYKSSDDLVDREIGLSNEDCRNIVDLLIDQIEFANVILINKADLVSTQELKQLEDIVRHLNPKVHVLHSAFGKVDLNQVLGRGLFDLNSASAHSGWLETPRGEIHSEVDEYNIRSFTYQARRPFHPERLWYALDEDDSWMNNVLRSKGFAWVASQNNIANLWSHAGTSMRFDPSGYWWSTVAPEDWNVDAEQEREIRSKFEGPYGDRRQELVFIGTEMDEKQIRTVLDHCLLQDLEWLQGPEVWSAYFDPFKVNDNIDDSSSELVSDTDSESGSLDQIIPQHTERQARLT</sequence>
<protein>
    <recommendedName>
        <fullName evidence="8">CobW C-terminal domain-containing protein</fullName>
    </recommendedName>
</protein>
<evidence type="ECO:0000259" key="8">
    <source>
        <dbReference type="SMART" id="SM00833"/>
    </source>
</evidence>
<evidence type="ECO:0000256" key="2">
    <source>
        <dbReference type="ARBA" id="ARBA00022801"/>
    </source>
</evidence>
<keyword evidence="3" id="KW-0143">Chaperone</keyword>
<evidence type="ECO:0000256" key="7">
    <source>
        <dbReference type="SAM" id="MobiDB-lite"/>
    </source>
</evidence>
<dbReference type="Pfam" id="PF02492">
    <property type="entry name" value="cobW"/>
    <property type="match status" value="1"/>
</dbReference>
<dbReference type="Gene3D" id="3.30.1220.10">
    <property type="entry name" value="CobW-like, C-terminal domain"/>
    <property type="match status" value="1"/>
</dbReference>
<evidence type="ECO:0000256" key="5">
    <source>
        <dbReference type="ARBA" id="ARBA00045658"/>
    </source>
</evidence>
<evidence type="ECO:0000313" key="10">
    <source>
        <dbReference type="Proteomes" id="UP000263642"/>
    </source>
</evidence>
<dbReference type="InterPro" id="IPR051927">
    <property type="entry name" value="Zn_Chap_cDPG_Synth"/>
</dbReference>
<dbReference type="GO" id="GO:0000166">
    <property type="term" value="F:nucleotide binding"/>
    <property type="evidence" value="ECO:0007669"/>
    <property type="project" value="UniProtKB-KW"/>
</dbReference>
<name>A0A3D3RAB3_9PLAN</name>
<dbReference type="PANTHER" id="PTHR43603:SF1">
    <property type="entry name" value="ZINC-REGULATED GTPASE METALLOPROTEIN ACTIVATOR 1"/>
    <property type="match status" value="1"/>
</dbReference>
<dbReference type="InterPro" id="IPR011629">
    <property type="entry name" value="CobW-like_C"/>
</dbReference>
<evidence type="ECO:0000256" key="1">
    <source>
        <dbReference type="ARBA" id="ARBA00022741"/>
    </source>
</evidence>
<dbReference type="SUPFAM" id="SSF52540">
    <property type="entry name" value="P-loop containing nucleoside triphosphate hydrolases"/>
    <property type="match status" value="1"/>
</dbReference>
<dbReference type="Gene3D" id="3.40.50.300">
    <property type="entry name" value="P-loop containing nucleotide triphosphate hydrolases"/>
    <property type="match status" value="1"/>
</dbReference>
<dbReference type="SMART" id="SM00833">
    <property type="entry name" value="CobW_C"/>
    <property type="match status" value="1"/>
</dbReference>
<feature type="domain" description="CobW C-terminal" evidence="8">
    <location>
        <begin position="264"/>
        <end position="382"/>
    </location>
</feature>
<keyword evidence="1" id="KW-0547">Nucleotide-binding</keyword>
<evidence type="ECO:0000313" key="9">
    <source>
        <dbReference type="EMBL" id="HCO25739.1"/>
    </source>
</evidence>
<dbReference type="InterPro" id="IPR036627">
    <property type="entry name" value="CobW-likC_sf"/>
</dbReference>
<dbReference type="PANTHER" id="PTHR43603">
    <property type="entry name" value="COBW DOMAIN-CONTAINING PROTEIN DDB_G0274527"/>
    <property type="match status" value="1"/>
</dbReference>
<keyword evidence="2" id="KW-0378">Hydrolase</keyword>
<dbReference type="InterPro" id="IPR003495">
    <property type="entry name" value="CobW/HypB/UreG_nucleotide-bd"/>
</dbReference>
<dbReference type="CDD" id="cd03112">
    <property type="entry name" value="CobW-like"/>
    <property type="match status" value="1"/>
</dbReference>
<dbReference type="InterPro" id="IPR027417">
    <property type="entry name" value="P-loop_NTPase"/>
</dbReference>
<evidence type="ECO:0000256" key="3">
    <source>
        <dbReference type="ARBA" id="ARBA00023186"/>
    </source>
</evidence>
<comment type="caution">
    <text evidence="9">The sequence shown here is derived from an EMBL/GenBank/DDBJ whole genome shotgun (WGS) entry which is preliminary data.</text>
</comment>
<feature type="compositionally biased region" description="Acidic residues" evidence="7">
    <location>
        <begin position="410"/>
        <end position="421"/>
    </location>
</feature>
<comment type="function">
    <text evidence="5">Zinc chaperone that directly transfers zinc cofactor to target proteins, thereby activating them. Zinc is transferred from the CXCC motif in the GTPase domain to the zinc binding site in target proteins in a process requiring GTP hydrolysis.</text>
</comment>
<reference evidence="9 10" key="1">
    <citation type="journal article" date="2018" name="Nat. Biotechnol.">
        <title>A standardized bacterial taxonomy based on genome phylogeny substantially revises the tree of life.</title>
        <authorList>
            <person name="Parks D.H."/>
            <person name="Chuvochina M."/>
            <person name="Waite D.W."/>
            <person name="Rinke C."/>
            <person name="Skarshewski A."/>
            <person name="Chaumeil P.A."/>
            <person name="Hugenholtz P."/>
        </authorList>
    </citation>
    <scope>NUCLEOTIDE SEQUENCE [LARGE SCALE GENOMIC DNA]</scope>
    <source>
        <strain evidence="9">UBA9375</strain>
    </source>
</reference>
<evidence type="ECO:0000256" key="6">
    <source>
        <dbReference type="ARBA" id="ARBA00049117"/>
    </source>
</evidence>
<dbReference type="GO" id="GO:0016787">
    <property type="term" value="F:hydrolase activity"/>
    <property type="evidence" value="ECO:0007669"/>
    <property type="project" value="UniProtKB-KW"/>
</dbReference>
<organism evidence="9 10">
    <name type="scientific">Gimesia maris</name>
    <dbReference type="NCBI Taxonomy" id="122"/>
    <lineage>
        <taxon>Bacteria</taxon>
        <taxon>Pseudomonadati</taxon>
        <taxon>Planctomycetota</taxon>
        <taxon>Planctomycetia</taxon>
        <taxon>Planctomycetales</taxon>
        <taxon>Planctomycetaceae</taxon>
        <taxon>Gimesia</taxon>
    </lineage>
</organism>
<comment type="catalytic activity">
    <reaction evidence="6">
        <text>GTP + H2O = GDP + phosphate + H(+)</text>
        <dbReference type="Rhea" id="RHEA:19669"/>
        <dbReference type="ChEBI" id="CHEBI:15377"/>
        <dbReference type="ChEBI" id="CHEBI:15378"/>
        <dbReference type="ChEBI" id="CHEBI:37565"/>
        <dbReference type="ChEBI" id="CHEBI:43474"/>
        <dbReference type="ChEBI" id="CHEBI:58189"/>
    </reaction>
    <physiologicalReaction direction="left-to-right" evidence="6">
        <dbReference type="Rhea" id="RHEA:19670"/>
    </physiologicalReaction>
</comment>
<feature type="region of interest" description="Disordered" evidence="7">
    <location>
        <begin position="410"/>
        <end position="441"/>
    </location>
</feature>
<dbReference type="Pfam" id="PF07683">
    <property type="entry name" value="CobW_C"/>
    <property type="match status" value="1"/>
</dbReference>
<dbReference type="Proteomes" id="UP000263642">
    <property type="component" value="Unassembled WGS sequence"/>
</dbReference>